<evidence type="ECO:0000313" key="12">
    <source>
        <dbReference type="EMBL" id="MBT0958036.1"/>
    </source>
</evidence>
<comment type="subcellular location">
    <subcellularLocation>
        <location evidence="1">Cell membrane</location>
        <topology evidence="1">Multi-pass membrane protein</topology>
    </subcellularLocation>
</comment>
<evidence type="ECO:0000256" key="2">
    <source>
        <dbReference type="ARBA" id="ARBA00009765"/>
    </source>
</evidence>
<keyword evidence="8 11" id="KW-1133">Transmembrane helix</keyword>
<sequence length="355" mass="38458">MRISPPWWKPAPPVLSCCLAVCPAHLTRAEGAPAPTPVCGFDVMPDGRALPVAAGDIALTGPQGSAYRWLHFDLNDPALGHWAEAHLPRVASTALLQSETRPRCDAVLSGAEPGLIVNLRGVNLNPGAEPEDMVSLRLWVTKGCIISARFRKVWAADTLRQDAENGQAPASIGGFLTALTQGLTRRIEAVTLELEERTDASEEALLGDGPATELSVPSLRQEVIKLRRFVTPQREALVNLSEDNSGLFPDQTEPLHEVANHTKRITEELDATRERLAVLQDHIDAQKAAKLSRDSHVLSVIAAIFLPLGFLSGLFGVNVGGMPGMENPTAFWILCALCALLGLGLYLWFKLTKWL</sequence>
<keyword evidence="10 11" id="KW-0472">Membrane</keyword>
<keyword evidence="7" id="KW-0862">Zinc</keyword>
<comment type="similarity">
    <text evidence="2">Belongs to the CorA metal ion transporter (MIT) (TC 1.A.35) family.</text>
</comment>
<gene>
    <name evidence="12" type="ORF">IV417_11620</name>
</gene>
<keyword evidence="9" id="KW-0406">Ion transport</keyword>
<keyword evidence="6 11" id="KW-0812">Transmembrane</keyword>
<dbReference type="Gene3D" id="3.30.460.20">
    <property type="entry name" value="CorA soluble domain-like"/>
    <property type="match status" value="1"/>
</dbReference>
<dbReference type="SUPFAM" id="SSF143865">
    <property type="entry name" value="CorA soluble domain-like"/>
    <property type="match status" value="1"/>
</dbReference>
<evidence type="ECO:0000256" key="1">
    <source>
        <dbReference type="ARBA" id="ARBA00004651"/>
    </source>
</evidence>
<dbReference type="EMBL" id="JADQAZ010000002">
    <property type="protein sequence ID" value="MBT0958036.1"/>
    <property type="molecule type" value="Genomic_DNA"/>
</dbReference>
<accession>A0AAP2CR72</accession>
<keyword evidence="5" id="KW-0997">Cell inner membrane</keyword>
<dbReference type="AlphaFoldDB" id="A0AAP2CR72"/>
<feature type="transmembrane region" description="Helical" evidence="11">
    <location>
        <begin position="329"/>
        <end position="349"/>
    </location>
</feature>
<dbReference type="InterPro" id="IPR045863">
    <property type="entry name" value="CorA_TM1_TM2"/>
</dbReference>
<dbReference type="GO" id="GO:0005886">
    <property type="term" value="C:plasma membrane"/>
    <property type="evidence" value="ECO:0007669"/>
    <property type="project" value="UniProtKB-SubCell"/>
</dbReference>
<evidence type="ECO:0000256" key="4">
    <source>
        <dbReference type="ARBA" id="ARBA00022475"/>
    </source>
</evidence>
<protein>
    <submittedName>
        <fullName evidence="12">Zinc transporter ZntB</fullName>
    </submittedName>
</protein>
<evidence type="ECO:0000256" key="7">
    <source>
        <dbReference type="ARBA" id="ARBA00022833"/>
    </source>
</evidence>
<evidence type="ECO:0000256" key="9">
    <source>
        <dbReference type="ARBA" id="ARBA00023065"/>
    </source>
</evidence>
<dbReference type="GO" id="GO:0015095">
    <property type="term" value="F:magnesium ion transmembrane transporter activity"/>
    <property type="evidence" value="ECO:0007669"/>
    <property type="project" value="TreeGrafter"/>
</dbReference>
<dbReference type="InterPro" id="IPR045861">
    <property type="entry name" value="CorA_cytoplasmic_dom"/>
</dbReference>
<dbReference type="PANTHER" id="PTHR46494:SF3">
    <property type="entry name" value="ZINC TRANSPORT PROTEIN ZNTB"/>
    <property type="match status" value="1"/>
</dbReference>
<dbReference type="InterPro" id="IPR002523">
    <property type="entry name" value="MgTranspt_CorA/ZnTranspt_ZntB"/>
</dbReference>
<evidence type="ECO:0000256" key="3">
    <source>
        <dbReference type="ARBA" id="ARBA00022448"/>
    </source>
</evidence>
<evidence type="ECO:0000313" key="13">
    <source>
        <dbReference type="Proteomes" id="UP001315686"/>
    </source>
</evidence>
<feature type="transmembrane region" description="Helical" evidence="11">
    <location>
        <begin position="297"/>
        <end position="317"/>
    </location>
</feature>
<evidence type="ECO:0000256" key="6">
    <source>
        <dbReference type="ARBA" id="ARBA00022692"/>
    </source>
</evidence>
<keyword evidence="4" id="KW-1003">Cell membrane</keyword>
<reference evidence="12 13" key="1">
    <citation type="journal article" date="2021" name="Arch. Microbiol.">
        <title>Harenicola maris gen. nov., sp. nov. isolated from the Sea of Japan shallow sediments.</title>
        <authorList>
            <person name="Romanenko L.A."/>
            <person name="Kurilenko V.V."/>
            <person name="Chernysheva N.Y."/>
            <person name="Tekutyeva L.A."/>
            <person name="Velansky P.V."/>
            <person name="Svetashev V.I."/>
            <person name="Isaeva M.P."/>
        </authorList>
    </citation>
    <scope>NUCLEOTIDE SEQUENCE [LARGE SCALE GENOMIC DNA]</scope>
    <source>
        <strain evidence="12 13">KMM 3653</strain>
    </source>
</reference>
<dbReference type="Pfam" id="PF01544">
    <property type="entry name" value="CorA"/>
    <property type="match status" value="1"/>
</dbReference>
<keyword evidence="13" id="KW-1185">Reference proteome</keyword>
<dbReference type="GO" id="GO:0000287">
    <property type="term" value="F:magnesium ion binding"/>
    <property type="evidence" value="ECO:0007669"/>
    <property type="project" value="TreeGrafter"/>
</dbReference>
<organism evidence="12 13">
    <name type="scientific">Harenicola maris</name>
    <dbReference type="NCBI Taxonomy" id="2841044"/>
    <lineage>
        <taxon>Bacteria</taxon>
        <taxon>Pseudomonadati</taxon>
        <taxon>Pseudomonadota</taxon>
        <taxon>Alphaproteobacteria</taxon>
        <taxon>Rhodobacterales</taxon>
        <taxon>Paracoccaceae</taxon>
        <taxon>Harenicola</taxon>
    </lineage>
</organism>
<dbReference type="PANTHER" id="PTHR46494">
    <property type="entry name" value="CORA FAMILY METAL ION TRANSPORTER (EUROFUNG)"/>
    <property type="match status" value="1"/>
</dbReference>
<keyword evidence="3" id="KW-0813">Transport</keyword>
<name>A0AAP2CR72_9RHOB</name>
<dbReference type="SUPFAM" id="SSF144083">
    <property type="entry name" value="Magnesium transport protein CorA, transmembrane region"/>
    <property type="match status" value="1"/>
</dbReference>
<evidence type="ECO:0000256" key="10">
    <source>
        <dbReference type="ARBA" id="ARBA00023136"/>
    </source>
</evidence>
<dbReference type="Proteomes" id="UP001315686">
    <property type="component" value="Unassembled WGS sequence"/>
</dbReference>
<evidence type="ECO:0000256" key="5">
    <source>
        <dbReference type="ARBA" id="ARBA00022519"/>
    </source>
</evidence>
<dbReference type="Gene3D" id="1.20.58.340">
    <property type="entry name" value="Magnesium transport protein CorA, transmembrane region"/>
    <property type="match status" value="2"/>
</dbReference>
<dbReference type="CDD" id="cd12833">
    <property type="entry name" value="ZntB-like_1"/>
    <property type="match status" value="1"/>
</dbReference>
<evidence type="ECO:0000256" key="8">
    <source>
        <dbReference type="ARBA" id="ARBA00022989"/>
    </source>
</evidence>
<evidence type="ECO:0000256" key="11">
    <source>
        <dbReference type="SAM" id="Phobius"/>
    </source>
</evidence>
<dbReference type="GO" id="GO:0015087">
    <property type="term" value="F:cobalt ion transmembrane transporter activity"/>
    <property type="evidence" value="ECO:0007669"/>
    <property type="project" value="TreeGrafter"/>
</dbReference>
<dbReference type="GO" id="GO:0050897">
    <property type="term" value="F:cobalt ion binding"/>
    <property type="evidence" value="ECO:0007669"/>
    <property type="project" value="TreeGrafter"/>
</dbReference>
<proteinExistence type="inferred from homology"/>
<comment type="caution">
    <text evidence="12">The sequence shown here is derived from an EMBL/GenBank/DDBJ whole genome shotgun (WGS) entry which is preliminary data.</text>
</comment>